<dbReference type="GO" id="GO:0005524">
    <property type="term" value="F:ATP binding"/>
    <property type="evidence" value="ECO:0007669"/>
    <property type="project" value="UniProtKB-UniRule"/>
</dbReference>
<keyword evidence="3" id="KW-1003">Cell membrane</keyword>
<dbReference type="PANTHER" id="PTHR47985">
    <property type="entry name" value="OS07G0668900 PROTEIN"/>
    <property type="match status" value="1"/>
</dbReference>
<dbReference type="InterPro" id="IPR011009">
    <property type="entry name" value="Kinase-like_dom_sf"/>
</dbReference>
<evidence type="ECO:0000256" key="3">
    <source>
        <dbReference type="ARBA" id="ARBA00022475"/>
    </source>
</evidence>
<proteinExistence type="inferred from homology"/>
<keyword evidence="7" id="KW-0418">Kinase</keyword>
<feature type="binding site" evidence="10">
    <location>
        <position position="104"/>
    </location>
    <ligand>
        <name>ATP</name>
        <dbReference type="ChEBI" id="CHEBI:30616"/>
    </ligand>
</feature>
<evidence type="ECO:0000256" key="5">
    <source>
        <dbReference type="ARBA" id="ARBA00022679"/>
    </source>
</evidence>
<keyword evidence="8 10" id="KW-0067">ATP-binding</keyword>
<dbReference type="EMBL" id="JAQQAF010000008">
    <property type="protein sequence ID" value="KAJ8466810.1"/>
    <property type="molecule type" value="Genomic_DNA"/>
</dbReference>
<comment type="subcellular location">
    <subcellularLocation>
        <location evidence="1">Cell membrane</location>
        <topology evidence="1">Lipid-anchor</topology>
    </subcellularLocation>
</comment>
<evidence type="ECO:0000313" key="15">
    <source>
        <dbReference type="Proteomes" id="UP001222027"/>
    </source>
</evidence>
<dbReference type="PANTHER" id="PTHR47985:SF63">
    <property type="entry name" value="OS05G0463000 PROTEIN"/>
    <property type="match status" value="1"/>
</dbReference>
<evidence type="ECO:0000256" key="7">
    <source>
        <dbReference type="ARBA" id="ARBA00022777"/>
    </source>
</evidence>
<dbReference type="GO" id="GO:0004674">
    <property type="term" value="F:protein serine/threonine kinase activity"/>
    <property type="evidence" value="ECO:0007669"/>
    <property type="project" value="UniProtKB-KW"/>
</dbReference>
<dbReference type="SUPFAM" id="SSF56112">
    <property type="entry name" value="Protein kinase-like (PK-like)"/>
    <property type="match status" value="1"/>
</dbReference>
<dbReference type="InterPro" id="IPR008271">
    <property type="entry name" value="Ser/Thr_kinase_AS"/>
</dbReference>
<dbReference type="PROSITE" id="PS00107">
    <property type="entry name" value="PROTEIN_KINASE_ATP"/>
    <property type="match status" value="1"/>
</dbReference>
<keyword evidence="9" id="KW-0472">Membrane</keyword>
<evidence type="ECO:0000256" key="11">
    <source>
        <dbReference type="RuleBase" id="RU000304"/>
    </source>
</evidence>
<dbReference type="FunFam" id="3.30.200.20:FF:000266">
    <property type="entry name" value="probable serine/threonine-protein kinase RLCKVII"/>
    <property type="match status" value="1"/>
</dbReference>
<dbReference type="GO" id="GO:0010183">
    <property type="term" value="P:pollen tube guidance"/>
    <property type="evidence" value="ECO:0007669"/>
    <property type="project" value="UniProtKB-ARBA"/>
</dbReference>
<feature type="compositionally biased region" description="Basic and acidic residues" evidence="12">
    <location>
        <begin position="26"/>
        <end position="49"/>
    </location>
</feature>
<dbReference type="InterPro" id="IPR000719">
    <property type="entry name" value="Prot_kinase_dom"/>
</dbReference>
<dbReference type="SMART" id="SM00220">
    <property type="entry name" value="S_TKc"/>
    <property type="match status" value="1"/>
</dbReference>
<reference evidence="14 15" key="1">
    <citation type="submission" date="2022-12" db="EMBL/GenBank/DDBJ databases">
        <title>Chromosome-scale assembly of the Ensete ventricosum genome.</title>
        <authorList>
            <person name="Dussert Y."/>
            <person name="Stocks J."/>
            <person name="Wendawek A."/>
            <person name="Woldeyes F."/>
            <person name="Nichols R.A."/>
            <person name="Borrell J.S."/>
        </authorList>
    </citation>
    <scope>NUCLEOTIDE SEQUENCE [LARGE SCALE GENOMIC DNA]</scope>
    <source>
        <strain evidence="15">cv. Maze</strain>
        <tissue evidence="14">Seeds</tissue>
    </source>
</reference>
<keyword evidence="15" id="KW-1185">Reference proteome</keyword>
<dbReference type="Pfam" id="PF00069">
    <property type="entry name" value="Pkinase"/>
    <property type="match status" value="1"/>
</dbReference>
<comment type="caution">
    <text evidence="14">The sequence shown here is derived from an EMBL/GenBank/DDBJ whole genome shotgun (WGS) entry which is preliminary data.</text>
</comment>
<dbReference type="CDD" id="cd14066">
    <property type="entry name" value="STKc_IRAK"/>
    <property type="match status" value="1"/>
</dbReference>
<evidence type="ECO:0000256" key="2">
    <source>
        <dbReference type="ARBA" id="ARBA00008684"/>
    </source>
</evidence>
<dbReference type="Gene3D" id="1.10.510.10">
    <property type="entry name" value="Transferase(Phosphotransferase) domain 1"/>
    <property type="match status" value="1"/>
</dbReference>
<evidence type="ECO:0000259" key="13">
    <source>
        <dbReference type="PROSITE" id="PS50011"/>
    </source>
</evidence>
<evidence type="ECO:0000313" key="14">
    <source>
        <dbReference type="EMBL" id="KAJ8466810.1"/>
    </source>
</evidence>
<dbReference type="GO" id="GO:0005886">
    <property type="term" value="C:plasma membrane"/>
    <property type="evidence" value="ECO:0007669"/>
    <property type="project" value="UniProtKB-SubCell"/>
</dbReference>
<evidence type="ECO:0000256" key="8">
    <source>
        <dbReference type="ARBA" id="ARBA00022840"/>
    </source>
</evidence>
<protein>
    <recommendedName>
        <fullName evidence="13">Protein kinase domain-containing protein</fullName>
    </recommendedName>
</protein>
<dbReference type="PROSITE" id="PS00108">
    <property type="entry name" value="PROTEIN_KINASE_ST"/>
    <property type="match status" value="1"/>
</dbReference>
<dbReference type="PROSITE" id="PS50011">
    <property type="entry name" value="PROTEIN_KINASE_DOM"/>
    <property type="match status" value="1"/>
</dbReference>
<evidence type="ECO:0000256" key="4">
    <source>
        <dbReference type="ARBA" id="ARBA00022527"/>
    </source>
</evidence>
<evidence type="ECO:0000256" key="9">
    <source>
        <dbReference type="ARBA" id="ARBA00023136"/>
    </source>
</evidence>
<sequence>MSCFPCFSKKNIPKEEELVPPVSGVVKEHEPNGKPESRPAHKTSDEATQKDAGNAKIAAQTFTFRELASATKNFRPELLLGEGGFGRVYKGCFENSGQMMVAIKQLDRNGIQGNKEFVAEVSMLSLLHHENLVTLVGYCADGDQRLLVYEYMPMGSLEGHLLDISADQKPLSWYTRMRIAHGAAQGLEYLHEKANPPVIYRDLKSSNILLDEDFNAKLSDSGFARLGPMGDKVHVSSMVMGTDGYCAPEYARTDQLTVKSDVYSFGVVVLELITGRRVIDASKPTNEQNLVAWALPMFRDQKRYPELVDPLLQRDYPAKGLSQAVAVAAMCLQEEASVRPLMADVVKALSFLTTAADSLPEDDVSEDEQSDENSD</sequence>
<evidence type="ECO:0000256" key="6">
    <source>
        <dbReference type="ARBA" id="ARBA00022741"/>
    </source>
</evidence>
<organism evidence="14 15">
    <name type="scientific">Ensete ventricosum</name>
    <name type="common">Abyssinian banana</name>
    <name type="synonym">Musa ensete</name>
    <dbReference type="NCBI Taxonomy" id="4639"/>
    <lineage>
        <taxon>Eukaryota</taxon>
        <taxon>Viridiplantae</taxon>
        <taxon>Streptophyta</taxon>
        <taxon>Embryophyta</taxon>
        <taxon>Tracheophyta</taxon>
        <taxon>Spermatophyta</taxon>
        <taxon>Magnoliopsida</taxon>
        <taxon>Liliopsida</taxon>
        <taxon>Zingiberales</taxon>
        <taxon>Musaceae</taxon>
        <taxon>Ensete</taxon>
    </lineage>
</organism>
<dbReference type="FunFam" id="1.10.510.10:FF:000032">
    <property type="entry name" value="Serine/threonine-protein kinase PBS1"/>
    <property type="match status" value="1"/>
</dbReference>
<evidence type="ECO:0000256" key="12">
    <source>
        <dbReference type="SAM" id="MobiDB-lite"/>
    </source>
</evidence>
<keyword evidence="5" id="KW-0808">Transferase</keyword>
<dbReference type="Proteomes" id="UP001222027">
    <property type="component" value="Unassembled WGS sequence"/>
</dbReference>
<gene>
    <name evidence="14" type="ORF">OPV22_029362</name>
</gene>
<comment type="similarity">
    <text evidence="2">Belongs to the protein kinase superfamily. Ser/Thr protein kinase family.</text>
</comment>
<keyword evidence="4 11" id="KW-0723">Serine/threonine-protein kinase</keyword>
<dbReference type="GO" id="GO:0090404">
    <property type="term" value="C:pollen tube tip"/>
    <property type="evidence" value="ECO:0007669"/>
    <property type="project" value="UniProtKB-ARBA"/>
</dbReference>
<evidence type="ECO:0000256" key="10">
    <source>
        <dbReference type="PROSITE-ProRule" id="PRU10141"/>
    </source>
</evidence>
<evidence type="ECO:0000256" key="1">
    <source>
        <dbReference type="ARBA" id="ARBA00004193"/>
    </source>
</evidence>
<name>A0AAV8Q5J7_ENSVE</name>
<feature type="region of interest" description="Disordered" evidence="12">
    <location>
        <begin position="18"/>
        <end position="52"/>
    </location>
</feature>
<dbReference type="AlphaFoldDB" id="A0AAV8Q5J7"/>
<dbReference type="Gene3D" id="3.30.200.20">
    <property type="entry name" value="Phosphorylase Kinase, domain 1"/>
    <property type="match status" value="1"/>
</dbReference>
<accession>A0AAV8Q5J7</accession>
<feature type="domain" description="Protein kinase" evidence="13">
    <location>
        <begin position="74"/>
        <end position="352"/>
    </location>
</feature>
<keyword evidence="6 10" id="KW-0547">Nucleotide-binding</keyword>
<dbReference type="InterPro" id="IPR017441">
    <property type="entry name" value="Protein_kinase_ATP_BS"/>
</dbReference>